<dbReference type="Pfam" id="PF02338">
    <property type="entry name" value="OTU"/>
    <property type="match status" value="1"/>
</dbReference>
<accession>A0A6C0EUS8</accession>
<dbReference type="AlphaFoldDB" id="A0A6C0EUS8"/>
<dbReference type="SUPFAM" id="SSF54001">
    <property type="entry name" value="Cysteine proteinases"/>
    <property type="match status" value="1"/>
</dbReference>
<protein>
    <recommendedName>
        <fullName evidence="1">OTU domain-containing protein</fullName>
    </recommendedName>
</protein>
<dbReference type="EMBL" id="MN738956">
    <property type="protein sequence ID" value="QHT32944.1"/>
    <property type="molecule type" value="Genomic_DNA"/>
</dbReference>
<dbReference type="PROSITE" id="PS50802">
    <property type="entry name" value="OTU"/>
    <property type="match status" value="1"/>
</dbReference>
<evidence type="ECO:0000313" key="2">
    <source>
        <dbReference type="EMBL" id="QHT32944.1"/>
    </source>
</evidence>
<dbReference type="InterPro" id="IPR003323">
    <property type="entry name" value="OTU_dom"/>
</dbReference>
<dbReference type="InterPro" id="IPR038765">
    <property type="entry name" value="Papain-like_cys_pep_sf"/>
</dbReference>
<feature type="domain" description="OTU" evidence="1">
    <location>
        <begin position="1"/>
        <end position="120"/>
    </location>
</feature>
<dbReference type="CDD" id="cd22744">
    <property type="entry name" value="OTU"/>
    <property type="match status" value="1"/>
</dbReference>
<proteinExistence type="predicted"/>
<evidence type="ECO:0000259" key="1">
    <source>
        <dbReference type="PROSITE" id="PS50802"/>
    </source>
</evidence>
<name>A0A6C0EUS8_9ZZZZ</name>
<organism evidence="2">
    <name type="scientific">viral metagenome</name>
    <dbReference type="NCBI Taxonomy" id="1070528"/>
    <lineage>
        <taxon>unclassified sequences</taxon>
        <taxon>metagenomes</taxon>
        <taxon>organismal metagenomes</taxon>
    </lineage>
</organism>
<sequence length="120" mass="13777">MSCLFNSLNYFIGEGTFEVRQKICDYLQENKPIMDGLDTQTILSFENPAPSKYIESMRLMSTWGGGIEIQAACNIWNFRVLVNNHRNLGSPDIEFLPVCSAYDKTIQIYWNGGHYEPIRS</sequence>
<dbReference type="Gene3D" id="3.90.70.80">
    <property type="match status" value="1"/>
</dbReference>
<reference evidence="2" key="1">
    <citation type="journal article" date="2020" name="Nature">
        <title>Giant virus diversity and host interactions through global metagenomics.</title>
        <authorList>
            <person name="Schulz F."/>
            <person name="Roux S."/>
            <person name="Paez-Espino D."/>
            <person name="Jungbluth S."/>
            <person name="Walsh D.A."/>
            <person name="Denef V.J."/>
            <person name="McMahon K.D."/>
            <person name="Konstantinidis K.T."/>
            <person name="Eloe-Fadrosh E.A."/>
            <person name="Kyrpides N.C."/>
            <person name="Woyke T."/>
        </authorList>
    </citation>
    <scope>NUCLEOTIDE SEQUENCE</scope>
    <source>
        <strain evidence="2">GVMAG-M-3300009161-34</strain>
    </source>
</reference>